<evidence type="ECO:0000259" key="2">
    <source>
        <dbReference type="Pfam" id="PF01408"/>
    </source>
</evidence>
<dbReference type="OrthoDB" id="9774191at2"/>
<dbReference type="AlphaFoldDB" id="K6Y3N1"/>
<sequence>MINFAVIGTSKITGSFIDAAMQDARFNLHAVYSRDIDNAQAFSKKHKAAHFFDDLNALCNCQEIDAVYIASPNSCHSQQAIQLLQSGKHVLCEKPVAVNSQQLKAMIAAAKENKVCFMEAMMISFLPNYQQIKKYLKEIGKVTKYAASFCQYSSRYPAYLKGENPNTFNPNFANGSLVDIGIYPLYPLIDMFGLPEKITSQCSKLASGVDACGDVLLSYNNQEIQLQAVVGHSKVSNGNNSCELQGELGRLTWQHPSLFHSVVLHLNNGVTQELTLPQTENRMTYELTHFIDLVENNQLESSINTWQLSKNVLQVIEQVRQQQGIIYPGECKVSTHRHNHSGQGAQNC</sequence>
<comment type="caution">
    <text evidence="4">The sequence shown here is derived from an EMBL/GenBank/DDBJ whole genome shotgun (WGS) entry which is preliminary data.</text>
</comment>
<evidence type="ECO:0000313" key="4">
    <source>
        <dbReference type="EMBL" id="GAC18571.1"/>
    </source>
</evidence>
<reference evidence="4 5" key="1">
    <citation type="journal article" date="2017" name="Antonie Van Leeuwenhoek">
        <title>Rhizobium rhizosphaerae sp. nov., a novel species isolated from rice rhizosphere.</title>
        <authorList>
            <person name="Zhao J.J."/>
            <person name="Zhang J."/>
            <person name="Zhang R.J."/>
            <person name="Zhang C.W."/>
            <person name="Yin H.Q."/>
            <person name="Zhang X.X."/>
        </authorList>
    </citation>
    <scope>NUCLEOTIDE SEQUENCE [LARGE SCALE GENOMIC DNA]</scope>
    <source>
        <strain evidence="4 5">BSs20135</strain>
    </source>
</reference>
<dbReference type="InterPro" id="IPR036291">
    <property type="entry name" value="NAD(P)-bd_dom_sf"/>
</dbReference>
<proteinExistence type="predicted"/>
<dbReference type="PANTHER" id="PTHR43054:SF1">
    <property type="entry name" value="SCYLLO-INOSITOL 2-DEHYDROGENASE (NADP(+)) IOLU"/>
    <property type="match status" value="1"/>
</dbReference>
<dbReference type="Gene3D" id="3.40.50.720">
    <property type="entry name" value="NAD(P)-binding Rossmann-like Domain"/>
    <property type="match status" value="1"/>
</dbReference>
<dbReference type="EMBL" id="BAEO01000019">
    <property type="protein sequence ID" value="GAC18571.1"/>
    <property type="molecule type" value="Genomic_DNA"/>
</dbReference>
<dbReference type="SUPFAM" id="SSF55347">
    <property type="entry name" value="Glyceraldehyde-3-phosphate dehydrogenase-like, C-terminal domain"/>
    <property type="match status" value="1"/>
</dbReference>
<dbReference type="STRING" id="493475.GARC_1599"/>
<dbReference type="Pfam" id="PF01408">
    <property type="entry name" value="GFO_IDH_MocA"/>
    <property type="match status" value="1"/>
</dbReference>
<dbReference type="PANTHER" id="PTHR43054">
    <property type="match status" value="1"/>
</dbReference>
<feature type="domain" description="Gfo/Idh/MocA-like oxidoreductase N-terminal" evidence="2">
    <location>
        <begin position="2"/>
        <end position="119"/>
    </location>
</feature>
<dbReference type="InterPro" id="IPR000683">
    <property type="entry name" value="Gfo/Idh/MocA-like_OxRdtase_N"/>
</dbReference>
<organism evidence="4 5">
    <name type="scientific">Paraglaciecola arctica BSs20135</name>
    <dbReference type="NCBI Taxonomy" id="493475"/>
    <lineage>
        <taxon>Bacteria</taxon>
        <taxon>Pseudomonadati</taxon>
        <taxon>Pseudomonadota</taxon>
        <taxon>Gammaproteobacteria</taxon>
        <taxon>Alteromonadales</taxon>
        <taxon>Alteromonadaceae</taxon>
        <taxon>Paraglaciecola</taxon>
    </lineage>
</organism>
<accession>K6Y3N1</accession>
<feature type="domain" description="GFO/IDH/MocA-like oxidoreductase" evidence="3">
    <location>
        <begin position="130"/>
        <end position="251"/>
    </location>
</feature>
<evidence type="ECO:0000256" key="1">
    <source>
        <dbReference type="ARBA" id="ARBA00022729"/>
    </source>
</evidence>
<dbReference type="Pfam" id="PF22725">
    <property type="entry name" value="GFO_IDH_MocA_C3"/>
    <property type="match status" value="1"/>
</dbReference>
<evidence type="ECO:0000313" key="5">
    <source>
        <dbReference type="Proteomes" id="UP000006327"/>
    </source>
</evidence>
<keyword evidence="1" id="KW-0732">Signal</keyword>
<keyword evidence="5" id="KW-1185">Reference proteome</keyword>
<gene>
    <name evidence="4" type="ORF">GARC_1599</name>
</gene>
<dbReference type="InterPro" id="IPR055170">
    <property type="entry name" value="GFO_IDH_MocA-like_dom"/>
</dbReference>
<name>K6Y3N1_9ALTE</name>
<evidence type="ECO:0000259" key="3">
    <source>
        <dbReference type="Pfam" id="PF22725"/>
    </source>
</evidence>
<dbReference type="Proteomes" id="UP000006327">
    <property type="component" value="Unassembled WGS sequence"/>
</dbReference>
<dbReference type="SUPFAM" id="SSF51735">
    <property type="entry name" value="NAD(P)-binding Rossmann-fold domains"/>
    <property type="match status" value="1"/>
</dbReference>
<dbReference type="Gene3D" id="3.30.360.10">
    <property type="entry name" value="Dihydrodipicolinate Reductase, domain 2"/>
    <property type="match status" value="1"/>
</dbReference>
<protein>
    <submittedName>
        <fullName evidence="4">Uncharacterized protein</fullName>
    </submittedName>
</protein>
<dbReference type="eggNOG" id="COG0673">
    <property type="taxonomic scope" value="Bacteria"/>
</dbReference>
<dbReference type="GO" id="GO:0000166">
    <property type="term" value="F:nucleotide binding"/>
    <property type="evidence" value="ECO:0007669"/>
    <property type="project" value="InterPro"/>
</dbReference>
<dbReference type="RefSeq" id="WP_007618530.1">
    <property type="nucleotide sequence ID" value="NZ_BAEO01000019.1"/>
</dbReference>